<feature type="compositionally biased region" description="Low complexity" evidence="1">
    <location>
        <begin position="1"/>
        <end position="10"/>
    </location>
</feature>
<reference evidence="2 3" key="1">
    <citation type="submission" date="2023-08" db="EMBL/GenBank/DDBJ databases">
        <title>Annotated Genome Sequence of Vanrija albida AlHP1.</title>
        <authorList>
            <person name="Herzog R."/>
        </authorList>
    </citation>
    <scope>NUCLEOTIDE SEQUENCE [LARGE SCALE GENOMIC DNA]</scope>
    <source>
        <strain evidence="2 3">AlHP1</strain>
    </source>
</reference>
<organism evidence="2 3">
    <name type="scientific">Vanrija albida</name>
    <dbReference type="NCBI Taxonomy" id="181172"/>
    <lineage>
        <taxon>Eukaryota</taxon>
        <taxon>Fungi</taxon>
        <taxon>Dikarya</taxon>
        <taxon>Basidiomycota</taxon>
        <taxon>Agaricomycotina</taxon>
        <taxon>Tremellomycetes</taxon>
        <taxon>Trichosporonales</taxon>
        <taxon>Trichosporonaceae</taxon>
        <taxon>Vanrija</taxon>
    </lineage>
</organism>
<evidence type="ECO:0000256" key="1">
    <source>
        <dbReference type="SAM" id="MobiDB-lite"/>
    </source>
</evidence>
<name>A0ABR3Q2X7_9TREE</name>
<evidence type="ECO:0008006" key="4">
    <source>
        <dbReference type="Google" id="ProtNLM"/>
    </source>
</evidence>
<feature type="region of interest" description="Disordered" evidence="1">
    <location>
        <begin position="1"/>
        <end position="39"/>
    </location>
</feature>
<accession>A0ABR3Q2X7</accession>
<evidence type="ECO:0000313" key="2">
    <source>
        <dbReference type="EMBL" id="KAL1408887.1"/>
    </source>
</evidence>
<dbReference type="RefSeq" id="XP_069208831.1">
    <property type="nucleotide sequence ID" value="XM_069354189.1"/>
</dbReference>
<proteinExistence type="predicted"/>
<feature type="region of interest" description="Disordered" evidence="1">
    <location>
        <begin position="290"/>
        <end position="328"/>
    </location>
</feature>
<gene>
    <name evidence="2" type="ORF">Q8F55_005701</name>
</gene>
<sequence length="397" mass="42802">MPSASSPSSAKPTAQRDDWTWAESQPLTPAEASQSDSVETRLGRLEAMVRDSQDAQAKLGDQLGQAVPLLLSRLEDIEGSLAKIDAGSLPGSHTGIPAHDLKLDVAQHLLENYQKAGEPLSSDGVGKLPLAEHIESLREDMILLEQNLEATLKAGFESNQAAVREAVQDVGVELDALLSRHAEVTPKELISSVEKSRQSNKAMLVVTSKRLKEVLDRLDHLESDLTVVGGQVSRLGTGADPSIMSVGDIAKEVELLRKNREGSGLSTQSEEAESPQADVDVDPLIETYSAPAVNHSIPTRPLADAETGETSRTAANDKSTDSDSSLNATQGELHFTYPTDDDSQRMDLSVSTFGPFSTAIIFSSGEVDMVLLDQYWWRCSRDGNTYTVREQVGPDSV</sequence>
<dbReference type="EMBL" id="JBBXJM010000004">
    <property type="protein sequence ID" value="KAL1408887.1"/>
    <property type="molecule type" value="Genomic_DNA"/>
</dbReference>
<dbReference type="Proteomes" id="UP001565368">
    <property type="component" value="Unassembled WGS sequence"/>
</dbReference>
<dbReference type="GeneID" id="95986744"/>
<evidence type="ECO:0000313" key="3">
    <source>
        <dbReference type="Proteomes" id="UP001565368"/>
    </source>
</evidence>
<protein>
    <recommendedName>
        <fullName evidence="4">SH3 domain-containing protein</fullName>
    </recommendedName>
</protein>
<keyword evidence="3" id="KW-1185">Reference proteome</keyword>
<comment type="caution">
    <text evidence="2">The sequence shown here is derived from an EMBL/GenBank/DDBJ whole genome shotgun (WGS) entry which is preliminary data.</text>
</comment>
<feature type="compositionally biased region" description="Polar residues" evidence="1">
    <location>
        <begin position="308"/>
        <end position="328"/>
    </location>
</feature>
<feature type="compositionally biased region" description="Polar residues" evidence="1">
    <location>
        <begin position="22"/>
        <end position="37"/>
    </location>
</feature>